<evidence type="ECO:0000256" key="3">
    <source>
        <dbReference type="PIRNR" id="PIRNR001365"/>
    </source>
</evidence>
<dbReference type="AlphaFoldDB" id="A0A4R4RS90"/>
<dbReference type="SMART" id="SM01130">
    <property type="entry name" value="DHDPS"/>
    <property type="match status" value="1"/>
</dbReference>
<dbReference type="RefSeq" id="WP_131981063.1">
    <property type="nucleotide sequence ID" value="NZ_SMKL01000013.1"/>
</dbReference>
<name>A0A4R4RS90_9ACTN</name>
<dbReference type="Pfam" id="PF00701">
    <property type="entry name" value="DHDPS"/>
    <property type="match status" value="1"/>
</dbReference>
<dbReference type="Proteomes" id="UP000295621">
    <property type="component" value="Unassembled WGS sequence"/>
</dbReference>
<dbReference type="InterPro" id="IPR013785">
    <property type="entry name" value="Aldolase_TIM"/>
</dbReference>
<gene>
    <name evidence="4" type="ORF">E1212_07975</name>
</gene>
<dbReference type="SUPFAM" id="SSF51569">
    <property type="entry name" value="Aldolase"/>
    <property type="match status" value="1"/>
</dbReference>
<evidence type="ECO:0000313" key="5">
    <source>
        <dbReference type="Proteomes" id="UP000295621"/>
    </source>
</evidence>
<comment type="similarity">
    <text evidence="1 3">Belongs to the DapA family.</text>
</comment>
<sequence>MVQAKYGRHEAKDAAKELLRGVITAPCLPVDANGELDEDGWRHDLRHCLDVIQASGLYVNGYYGHFWLLTSEQRRRVVEIAVEEAGGRVPIIARCAHPSPGEAIALAKHAQGLGVDFISLVLPQFGGAHKDALFGYFETIAREIELGITIFNTRQAGYAIAPETMAELAEIPNICALKNGLDMAHTIRIRELVGDSIVVVDPNEENFLVNLTQFGQQAIYTGTNMMFDSATRQPMRDYVQAGLAGRFEEAARGFYELQRLRDLHSAWVLTPWRAKGLCPIATVKLWSHLQGMTGGPVPPAIPALSKTEEDQLRDELAAAGVGA</sequence>
<dbReference type="PANTHER" id="PTHR12128:SF66">
    <property type="entry name" value="4-HYDROXY-2-OXOGLUTARATE ALDOLASE, MITOCHONDRIAL"/>
    <property type="match status" value="1"/>
</dbReference>
<dbReference type="InterPro" id="IPR002220">
    <property type="entry name" value="DapA-like"/>
</dbReference>
<keyword evidence="2 3" id="KW-0456">Lyase</keyword>
<organism evidence="4 5">
    <name type="scientific">Jiangella ureilytica</name>
    <dbReference type="NCBI Taxonomy" id="2530374"/>
    <lineage>
        <taxon>Bacteria</taxon>
        <taxon>Bacillati</taxon>
        <taxon>Actinomycetota</taxon>
        <taxon>Actinomycetes</taxon>
        <taxon>Jiangellales</taxon>
        <taxon>Jiangellaceae</taxon>
        <taxon>Jiangella</taxon>
    </lineage>
</organism>
<dbReference type="CDD" id="cd00408">
    <property type="entry name" value="DHDPS-like"/>
    <property type="match status" value="1"/>
</dbReference>
<dbReference type="PANTHER" id="PTHR12128">
    <property type="entry name" value="DIHYDRODIPICOLINATE SYNTHASE"/>
    <property type="match status" value="1"/>
</dbReference>
<evidence type="ECO:0000256" key="1">
    <source>
        <dbReference type="ARBA" id="ARBA00007592"/>
    </source>
</evidence>
<dbReference type="OrthoDB" id="9778880at2"/>
<keyword evidence="5" id="KW-1185">Reference proteome</keyword>
<comment type="caution">
    <text evidence="4">The sequence shown here is derived from an EMBL/GenBank/DDBJ whole genome shotgun (WGS) entry which is preliminary data.</text>
</comment>
<evidence type="ECO:0000256" key="2">
    <source>
        <dbReference type="ARBA" id="ARBA00023239"/>
    </source>
</evidence>
<protein>
    <submittedName>
        <fullName evidence="4">Dihydrodipicolinate synthase family protein</fullName>
    </submittedName>
</protein>
<dbReference type="GO" id="GO:0008840">
    <property type="term" value="F:4-hydroxy-tetrahydrodipicolinate synthase activity"/>
    <property type="evidence" value="ECO:0007669"/>
    <property type="project" value="TreeGrafter"/>
</dbReference>
<accession>A0A4R4RS90</accession>
<evidence type="ECO:0000313" key="4">
    <source>
        <dbReference type="EMBL" id="TDC52780.1"/>
    </source>
</evidence>
<dbReference type="Gene3D" id="3.20.20.70">
    <property type="entry name" value="Aldolase class I"/>
    <property type="match status" value="1"/>
</dbReference>
<dbReference type="EMBL" id="SMKL01000013">
    <property type="protein sequence ID" value="TDC52780.1"/>
    <property type="molecule type" value="Genomic_DNA"/>
</dbReference>
<reference evidence="4 5" key="1">
    <citation type="submission" date="2019-02" db="EMBL/GenBank/DDBJ databases">
        <title>Draft genome sequences of novel Actinobacteria.</title>
        <authorList>
            <person name="Sahin N."/>
            <person name="Ay H."/>
            <person name="Saygin H."/>
        </authorList>
    </citation>
    <scope>NUCLEOTIDE SEQUENCE [LARGE SCALE GENOMIC DNA]</scope>
    <source>
        <strain evidence="4 5">KC603</strain>
    </source>
</reference>
<dbReference type="PIRSF" id="PIRSF001365">
    <property type="entry name" value="DHDPS"/>
    <property type="match status" value="1"/>
</dbReference>
<proteinExistence type="inferred from homology"/>